<organism evidence="2 3">
    <name type="scientific">Pseudoalteromonas prydzensis</name>
    <dbReference type="NCBI Taxonomy" id="182141"/>
    <lineage>
        <taxon>Bacteria</taxon>
        <taxon>Pseudomonadati</taxon>
        <taxon>Pseudomonadota</taxon>
        <taxon>Gammaproteobacteria</taxon>
        <taxon>Alteromonadales</taxon>
        <taxon>Pseudoalteromonadaceae</taxon>
        <taxon>Pseudoalteromonas</taxon>
    </lineage>
</organism>
<name>A0ABR9FNJ3_9GAMM</name>
<dbReference type="SUPFAM" id="SSF55073">
    <property type="entry name" value="Nucleotide cyclase"/>
    <property type="match status" value="1"/>
</dbReference>
<dbReference type="PANTHER" id="PTHR43102">
    <property type="entry name" value="SLR1143 PROTEIN"/>
    <property type="match status" value="1"/>
</dbReference>
<accession>A0ABR9FNJ3</accession>
<feature type="domain" description="GGDEF" evidence="1">
    <location>
        <begin position="194"/>
        <end position="321"/>
    </location>
</feature>
<reference evidence="2 3" key="1">
    <citation type="submission" date="2020-07" db="EMBL/GenBank/DDBJ databases">
        <title>Halophilic bacteria isolated from french cheeses.</title>
        <authorList>
            <person name="Kothe C.I."/>
            <person name="Farah-Kraiem B."/>
            <person name="Renault P."/>
            <person name="Dridi B."/>
        </authorList>
    </citation>
    <scope>NUCLEOTIDE SEQUENCE [LARGE SCALE GENOMIC DNA]</scope>
    <source>
        <strain evidence="2 3">FME14</strain>
    </source>
</reference>
<gene>
    <name evidence="2" type="ORF">EI167_13140</name>
</gene>
<dbReference type="Proteomes" id="UP000707245">
    <property type="component" value="Unassembled WGS sequence"/>
</dbReference>
<dbReference type="SUPFAM" id="SSF55781">
    <property type="entry name" value="GAF domain-like"/>
    <property type="match status" value="1"/>
</dbReference>
<dbReference type="SMART" id="SM00267">
    <property type="entry name" value="GGDEF"/>
    <property type="match status" value="1"/>
</dbReference>
<sequence>MDKPLFPDNEDVRLAALRALNILDTQSEESLDRVTRLAKYLFDVPIALISLIDEDRQWFKSCIGLDVKETPRDISFCGHAILDDDPLVIGDACNDPRFADNPLVLNVPNIRFYAGYPIKLSNGLCIGTLCIIDIKPREFSFDDTQALKDLALITQREISIMQLATRDELTNIPNRRGFILMAERYLDLCIRQQLRAIVIFIDLDSFKPINDKYGHAEGDRVLNLFASIISSSCRKSDLFGRFGGDEFVLLLAQVTLSECQLLISRIEDSACKLNESLADIATFSFSFGVAEFDPKQPSELEELLQIADADMYKNKAAKKAR</sequence>
<evidence type="ECO:0000313" key="2">
    <source>
        <dbReference type="EMBL" id="MBE0458377.1"/>
    </source>
</evidence>
<dbReference type="PANTHER" id="PTHR43102:SF2">
    <property type="entry name" value="GAF DOMAIN-CONTAINING PROTEIN"/>
    <property type="match status" value="1"/>
</dbReference>
<dbReference type="Gene3D" id="3.30.70.270">
    <property type="match status" value="1"/>
</dbReference>
<comment type="caution">
    <text evidence="2">The sequence shown here is derived from an EMBL/GenBank/DDBJ whole genome shotgun (WGS) entry which is preliminary data.</text>
</comment>
<proteinExistence type="predicted"/>
<protein>
    <submittedName>
        <fullName evidence="2">Sensor domain-containing diguanylate cyclase</fullName>
    </submittedName>
</protein>
<dbReference type="EMBL" id="RRZA01000039">
    <property type="protein sequence ID" value="MBE0458377.1"/>
    <property type="molecule type" value="Genomic_DNA"/>
</dbReference>
<dbReference type="InterPro" id="IPR000160">
    <property type="entry name" value="GGDEF_dom"/>
</dbReference>
<dbReference type="SMART" id="SM00065">
    <property type="entry name" value="GAF"/>
    <property type="match status" value="1"/>
</dbReference>
<dbReference type="InterPro" id="IPR029016">
    <property type="entry name" value="GAF-like_dom_sf"/>
</dbReference>
<dbReference type="RefSeq" id="WP_192542080.1">
    <property type="nucleotide sequence ID" value="NZ_JBQELX010000048.1"/>
</dbReference>
<dbReference type="NCBIfam" id="TIGR00254">
    <property type="entry name" value="GGDEF"/>
    <property type="match status" value="1"/>
</dbReference>
<dbReference type="PROSITE" id="PS50887">
    <property type="entry name" value="GGDEF"/>
    <property type="match status" value="1"/>
</dbReference>
<dbReference type="CDD" id="cd01949">
    <property type="entry name" value="GGDEF"/>
    <property type="match status" value="1"/>
</dbReference>
<evidence type="ECO:0000259" key="1">
    <source>
        <dbReference type="PROSITE" id="PS50887"/>
    </source>
</evidence>
<dbReference type="Pfam" id="PF00990">
    <property type="entry name" value="GGDEF"/>
    <property type="match status" value="1"/>
</dbReference>
<dbReference type="InterPro" id="IPR029787">
    <property type="entry name" value="Nucleotide_cyclase"/>
</dbReference>
<dbReference type="Gene3D" id="3.30.450.40">
    <property type="match status" value="1"/>
</dbReference>
<dbReference type="InterPro" id="IPR043128">
    <property type="entry name" value="Rev_trsase/Diguanyl_cyclase"/>
</dbReference>
<dbReference type="InterPro" id="IPR003018">
    <property type="entry name" value="GAF"/>
</dbReference>
<dbReference type="Pfam" id="PF01590">
    <property type="entry name" value="GAF"/>
    <property type="match status" value="1"/>
</dbReference>
<keyword evidence="3" id="KW-1185">Reference proteome</keyword>
<evidence type="ECO:0000313" key="3">
    <source>
        <dbReference type="Proteomes" id="UP000707245"/>
    </source>
</evidence>